<evidence type="ECO:0000313" key="8">
    <source>
        <dbReference type="Proteomes" id="UP000014064"/>
    </source>
</evidence>
<dbReference type="STRING" id="1299270.R9AFR1"/>
<feature type="compositionally biased region" description="Basic residues" evidence="5">
    <location>
        <begin position="859"/>
        <end position="875"/>
    </location>
</feature>
<keyword evidence="3" id="KW-0378">Hydrolase</keyword>
<dbReference type="InterPro" id="IPR038222">
    <property type="entry name" value="DHHA2_dom_sf"/>
</dbReference>
<dbReference type="InterPro" id="IPR008942">
    <property type="entry name" value="ENTH_VHS"/>
</dbReference>
<dbReference type="Pfam" id="PF01368">
    <property type="entry name" value="DHH"/>
    <property type="match status" value="1"/>
</dbReference>
<dbReference type="PANTHER" id="PTHR12112:SF39">
    <property type="entry name" value="EG:152A3.5 PROTEIN (FBGN0003116_PN PROTEIN)"/>
    <property type="match status" value="1"/>
</dbReference>
<feature type="region of interest" description="Disordered" evidence="5">
    <location>
        <begin position="566"/>
        <end position="594"/>
    </location>
</feature>
<dbReference type="InterPro" id="IPR038763">
    <property type="entry name" value="DHH_sf"/>
</dbReference>
<feature type="compositionally biased region" description="Low complexity" evidence="5">
    <location>
        <begin position="769"/>
        <end position="779"/>
    </location>
</feature>
<proteinExistence type="predicted"/>
<evidence type="ECO:0000256" key="3">
    <source>
        <dbReference type="ARBA" id="ARBA00022801"/>
    </source>
</evidence>
<evidence type="ECO:0000256" key="2">
    <source>
        <dbReference type="ARBA" id="ARBA00022723"/>
    </source>
</evidence>
<dbReference type="PROSITE" id="PS51391">
    <property type="entry name" value="CID"/>
    <property type="match status" value="1"/>
</dbReference>
<dbReference type="PANTHER" id="PTHR12112">
    <property type="entry name" value="BNIP - RELATED"/>
    <property type="match status" value="1"/>
</dbReference>
<dbReference type="RefSeq" id="XP_009268237.1">
    <property type="nucleotide sequence ID" value="XM_009269962.1"/>
</dbReference>
<feature type="region of interest" description="Disordered" evidence="5">
    <location>
        <begin position="644"/>
        <end position="779"/>
    </location>
</feature>
<dbReference type="eggNOG" id="KOG4129">
    <property type="taxonomic scope" value="Eukaryota"/>
</dbReference>
<dbReference type="InterPro" id="IPR006569">
    <property type="entry name" value="CID_dom"/>
</dbReference>
<dbReference type="GeneID" id="20377724"/>
<evidence type="ECO:0000256" key="1">
    <source>
        <dbReference type="ARBA" id="ARBA00001936"/>
    </source>
</evidence>
<evidence type="ECO:0000256" key="4">
    <source>
        <dbReference type="ARBA" id="ARBA00023211"/>
    </source>
</evidence>
<accession>R9AFR1</accession>
<sequence length="883" mass="99127">MNTLLAATRSKFMADLRAKSISNWIIVLGNQSNDLDSLASSIAFSYLSTLSNAPISLKQAIPVVQSSREDLNLRPENRLALSNAKIDTNSLIFFSDIKDDFDPATNYALVDHSTLDNQWKSPESDVVAVIDHHDGAPDRYPSALLWDVRTPVGSCASLVTDNFKHAWAQSIIDSDTERSIADLLIQAIIVDTNNLKQGGKAQSVDFEAYDFLLPRSSFAGIHQASQPSTVATSDLFGSLSECKNDVSSLNTTQLLQRDYKRVYASNGISLGLASVPMSLEDWICGNASGIDSFERDIQRFTQDDGKGEGALDLLGIGTSYHDPNSKSGHKHRRELLLHVPSSSKLNAHLDKLRKGIEADELLKLKISGNFAFSLNGTVVYNQNKHASRKQETLKPLPLLSEFPAQIISFSRTSTAPSSWTTNSMSLKEFDDLLRETVIHRSTLSNTRVERISYICGKNLNMGSQHMASSILETHRDKKAKRVSSLYTLHALVQQAHKAIKKSNRDSNNWKNFLSAIESILVDFFDESLKYLDKELKEKNLKILKMWSQMAVFNKPMLEILMDKMSNSGETNESQKQSDRDTLDARHESSSNKNVSEKGAFINSYYIQINCIDVVNHSDTAKSSSKKDDGDSNGGLPANILQFLSKIPSSDDKNSQTPSSDSGSLKRDRSNNDRYDSRYDDRYNDRYNDRYDYGNRDRSARLPQSIQNQSYDSGKRPRIDPRTKRPIESSRESFSTNSPSNTHSYSHYSQPNHMSYNSYQQDQKSPTPDSSNNYSHSHSNNKSVDALSNFDWVAFDPTQPQSWILAGKAFEKTFGFVPSNEQIGSCAFMWVYYTNMQTMQMAQQQQPMDQTAVNDIRGRSTSRSRSRSVSRSRSRSRSNTPLHD</sequence>
<dbReference type="SUPFAM" id="SSF64182">
    <property type="entry name" value="DHH phosphoesterases"/>
    <property type="match status" value="1"/>
</dbReference>
<reference evidence="8" key="1">
    <citation type="journal article" date="2013" name="BMC Genomics">
        <title>Genome and transcriptome sequencing of the halophilic fungus Wallemia ichthyophaga: haloadaptations present and absent.</title>
        <authorList>
            <person name="Zajc J."/>
            <person name="Liu Y."/>
            <person name="Dai W."/>
            <person name="Yang Z."/>
            <person name="Hu J."/>
            <person name="Gostincar C."/>
            <person name="Gunde-Cimerman N."/>
        </authorList>
    </citation>
    <scope>NUCLEOTIDE SEQUENCE [LARGE SCALE GENOMIC DNA]</scope>
    <source>
        <strain evidence="8">EXF-994 / CBS 113033</strain>
    </source>
</reference>
<feature type="region of interest" description="Disordered" evidence="5">
    <location>
        <begin position="843"/>
        <end position="883"/>
    </location>
</feature>
<keyword evidence="8" id="KW-1185">Reference proteome</keyword>
<dbReference type="SMART" id="SM01131">
    <property type="entry name" value="DHHA2"/>
    <property type="match status" value="1"/>
</dbReference>
<feature type="domain" description="CID" evidence="6">
    <location>
        <begin position="421"/>
        <end position="568"/>
    </location>
</feature>
<dbReference type="HOGENOM" id="CLU_326305_0_0_1"/>
<dbReference type="InterPro" id="IPR004097">
    <property type="entry name" value="DHHA2"/>
</dbReference>
<dbReference type="Gene3D" id="3.10.310.20">
    <property type="entry name" value="DHHA2 domain"/>
    <property type="match status" value="1"/>
</dbReference>
<gene>
    <name evidence="7" type="ORF">J056_004772</name>
</gene>
<protein>
    <submittedName>
        <fullName evidence="7">Exopolyphosphatase</fullName>
    </submittedName>
</protein>
<feature type="compositionally biased region" description="Basic and acidic residues" evidence="5">
    <location>
        <begin position="575"/>
        <end position="589"/>
    </location>
</feature>
<feature type="compositionally biased region" description="Basic and acidic residues" evidence="5">
    <location>
        <begin position="712"/>
        <end position="730"/>
    </location>
</feature>
<dbReference type="Pfam" id="PF04818">
    <property type="entry name" value="CID"/>
    <property type="match status" value="1"/>
</dbReference>
<dbReference type="AlphaFoldDB" id="R9AFR1"/>
<dbReference type="GO" id="GO:0046872">
    <property type="term" value="F:metal ion binding"/>
    <property type="evidence" value="ECO:0007669"/>
    <property type="project" value="UniProtKB-KW"/>
</dbReference>
<dbReference type="EMBL" id="KE007232">
    <property type="protein sequence ID" value="EOR00960.1"/>
    <property type="molecule type" value="Genomic_DNA"/>
</dbReference>
<feature type="compositionally biased region" description="Polar residues" evidence="5">
    <location>
        <begin position="731"/>
        <end position="768"/>
    </location>
</feature>
<keyword evidence="4" id="KW-0464">Manganese</keyword>
<evidence type="ECO:0000256" key="5">
    <source>
        <dbReference type="SAM" id="MobiDB-lite"/>
    </source>
</evidence>
<dbReference type="KEGG" id="wic:J056_004772"/>
<feature type="compositionally biased region" description="Polar residues" evidence="5">
    <location>
        <begin position="701"/>
        <end position="711"/>
    </location>
</feature>
<dbReference type="Gene3D" id="3.90.1640.10">
    <property type="entry name" value="inorganic pyrophosphatase (n-terminal core)"/>
    <property type="match status" value="1"/>
</dbReference>
<dbReference type="Proteomes" id="UP000014064">
    <property type="component" value="Unassembled WGS sequence"/>
</dbReference>
<dbReference type="Gene3D" id="1.25.40.90">
    <property type="match status" value="1"/>
</dbReference>
<dbReference type="Pfam" id="PF02833">
    <property type="entry name" value="DHHA2"/>
    <property type="match status" value="1"/>
</dbReference>
<evidence type="ECO:0000313" key="7">
    <source>
        <dbReference type="EMBL" id="EOR00960.1"/>
    </source>
</evidence>
<feature type="compositionally biased region" description="Basic and acidic residues" evidence="5">
    <location>
        <begin position="663"/>
        <end position="699"/>
    </location>
</feature>
<comment type="cofactor">
    <cofactor evidence="1">
        <name>Mn(2+)</name>
        <dbReference type="ChEBI" id="CHEBI:29035"/>
    </cofactor>
</comment>
<dbReference type="GO" id="GO:0005737">
    <property type="term" value="C:cytoplasm"/>
    <property type="evidence" value="ECO:0007669"/>
    <property type="project" value="InterPro"/>
</dbReference>
<name>R9AFR1_WALI9</name>
<evidence type="ECO:0000259" key="6">
    <source>
        <dbReference type="PROSITE" id="PS51391"/>
    </source>
</evidence>
<dbReference type="InterPro" id="IPR001667">
    <property type="entry name" value="DDH_dom"/>
</dbReference>
<organism evidence="7 8">
    <name type="scientific">Wallemia ichthyophaga (strain EXF-994 / CBS 113033)</name>
    <dbReference type="NCBI Taxonomy" id="1299270"/>
    <lineage>
        <taxon>Eukaryota</taxon>
        <taxon>Fungi</taxon>
        <taxon>Dikarya</taxon>
        <taxon>Basidiomycota</taxon>
        <taxon>Wallemiomycotina</taxon>
        <taxon>Wallemiomycetes</taxon>
        <taxon>Wallemiales</taxon>
        <taxon>Wallemiaceae</taxon>
        <taxon>Wallemia</taxon>
    </lineage>
</organism>
<dbReference type="GO" id="GO:0004309">
    <property type="term" value="F:exopolyphosphatase activity"/>
    <property type="evidence" value="ECO:0007669"/>
    <property type="project" value="TreeGrafter"/>
</dbReference>
<keyword evidence="2" id="KW-0479">Metal-binding</keyword>
<dbReference type="OrthoDB" id="374045at2759"/>